<comment type="caution">
    <text evidence="10">The sequence shown here is derived from an EMBL/GenBank/DDBJ whole genome shotgun (WGS) entry which is preliminary data.</text>
</comment>
<dbReference type="InterPro" id="IPR044643">
    <property type="entry name" value="TrpF_fam"/>
</dbReference>
<gene>
    <name evidence="10" type="ORF">F3Y22_tig00110021pilonHSYRG00055</name>
</gene>
<protein>
    <recommendedName>
        <fullName evidence="3">phosphoribosylanthranilate isomerase</fullName>
        <ecNumber evidence="3">5.3.1.24</ecNumber>
    </recommendedName>
</protein>
<evidence type="ECO:0000256" key="6">
    <source>
        <dbReference type="ARBA" id="ARBA00023141"/>
    </source>
</evidence>
<dbReference type="Pfam" id="PF00697">
    <property type="entry name" value="PRAI"/>
    <property type="match status" value="1"/>
</dbReference>
<name>A0A6A3BQQ6_HIBSY</name>
<dbReference type="EMBL" id="VEPZ02000818">
    <property type="protein sequence ID" value="KAE8717758.1"/>
    <property type="molecule type" value="Genomic_DNA"/>
</dbReference>
<organism evidence="10 11">
    <name type="scientific">Hibiscus syriacus</name>
    <name type="common">Rose of Sharon</name>
    <dbReference type="NCBI Taxonomy" id="106335"/>
    <lineage>
        <taxon>Eukaryota</taxon>
        <taxon>Viridiplantae</taxon>
        <taxon>Streptophyta</taxon>
        <taxon>Embryophyta</taxon>
        <taxon>Tracheophyta</taxon>
        <taxon>Spermatophyta</taxon>
        <taxon>Magnoliopsida</taxon>
        <taxon>eudicotyledons</taxon>
        <taxon>Gunneridae</taxon>
        <taxon>Pentapetalae</taxon>
        <taxon>rosids</taxon>
        <taxon>malvids</taxon>
        <taxon>Malvales</taxon>
        <taxon>Malvaceae</taxon>
        <taxon>Malvoideae</taxon>
        <taxon>Hibiscus</taxon>
    </lineage>
</organism>
<dbReference type="UniPathway" id="UPA00035">
    <property type="reaction ID" value="UER00042"/>
</dbReference>
<keyword evidence="5" id="KW-0822">Tryptophan biosynthesis</keyword>
<evidence type="ECO:0000256" key="3">
    <source>
        <dbReference type="ARBA" id="ARBA00012572"/>
    </source>
</evidence>
<dbReference type="InterPro" id="IPR001240">
    <property type="entry name" value="PRAI_dom"/>
</dbReference>
<dbReference type="GO" id="GO:0000162">
    <property type="term" value="P:L-tryptophan biosynthetic process"/>
    <property type="evidence" value="ECO:0007669"/>
    <property type="project" value="UniProtKB-UniPathway"/>
</dbReference>
<dbReference type="Gene3D" id="3.20.20.70">
    <property type="entry name" value="Aldolase class I"/>
    <property type="match status" value="1"/>
</dbReference>
<dbReference type="AlphaFoldDB" id="A0A6A3BQQ6"/>
<evidence type="ECO:0000259" key="9">
    <source>
        <dbReference type="Pfam" id="PF00697"/>
    </source>
</evidence>
<dbReference type="GO" id="GO:0004640">
    <property type="term" value="F:phosphoribosylanthranilate isomerase activity"/>
    <property type="evidence" value="ECO:0007669"/>
    <property type="project" value="UniProtKB-EC"/>
</dbReference>
<keyword evidence="11" id="KW-1185">Reference proteome</keyword>
<dbReference type="Proteomes" id="UP000436088">
    <property type="component" value="Unassembled WGS sequence"/>
</dbReference>
<keyword evidence="4" id="KW-0028">Amino-acid biosynthesis</keyword>
<evidence type="ECO:0000313" key="10">
    <source>
        <dbReference type="EMBL" id="KAE8717758.1"/>
    </source>
</evidence>
<evidence type="ECO:0000256" key="2">
    <source>
        <dbReference type="ARBA" id="ARBA00007571"/>
    </source>
</evidence>
<keyword evidence="6" id="KW-0057">Aromatic amino acid biosynthesis</keyword>
<evidence type="ECO:0000256" key="7">
    <source>
        <dbReference type="ARBA" id="ARBA00023235"/>
    </source>
</evidence>
<dbReference type="PANTHER" id="PTHR42894">
    <property type="entry name" value="N-(5'-PHOSPHORIBOSYL)ANTHRANILATE ISOMERASE"/>
    <property type="match status" value="1"/>
</dbReference>
<evidence type="ECO:0000256" key="4">
    <source>
        <dbReference type="ARBA" id="ARBA00022605"/>
    </source>
</evidence>
<evidence type="ECO:0000256" key="8">
    <source>
        <dbReference type="SAM" id="SignalP"/>
    </source>
</evidence>
<dbReference type="InterPro" id="IPR013785">
    <property type="entry name" value="Aldolase_TIM"/>
</dbReference>
<comment type="pathway">
    <text evidence="1">Amino-acid biosynthesis; L-tryptophan biosynthesis; L-tryptophan from chorismate: step 3/5.</text>
</comment>
<dbReference type="PANTHER" id="PTHR42894:SF1">
    <property type="entry name" value="N-(5'-PHOSPHORIBOSYL)ANTHRANILATE ISOMERASE"/>
    <property type="match status" value="1"/>
</dbReference>
<feature type="domain" description="N-(5'phosphoribosyl) anthranilate isomerase (PRAI)" evidence="9">
    <location>
        <begin position="110"/>
        <end position="256"/>
    </location>
</feature>
<accession>A0A6A3BQQ6</accession>
<dbReference type="InterPro" id="IPR011060">
    <property type="entry name" value="RibuloseP-bd_barrel"/>
</dbReference>
<sequence length="264" mass="29707">MISLLLKLAWNCCIAQIWRERNRRQFRRLDRFPADIIMLVKQLVLLTLKAKNTSKAEVEEIARLKNQSCYGSRSRRQFHWDDPLAQVQTLHFGFSCKGNLRSCKGIWAEPVGVFVDDDLDTILRASDASNIEYVQLHGDLSRAAFPKLVQENRIMYVLHANEEGDLQNQISDEDCSLVDWVLVDSAKGGSGKGFNWARFKLPSIKSKHGWLLAGGINPNNVCEAISTLKPHGVDVSSGICGPDGIQKNQSQIFSFMNAVRSSPY</sequence>
<comment type="similarity">
    <text evidence="2">Belongs to the TrpF family.</text>
</comment>
<evidence type="ECO:0000256" key="5">
    <source>
        <dbReference type="ARBA" id="ARBA00022822"/>
    </source>
</evidence>
<evidence type="ECO:0000256" key="1">
    <source>
        <dbReference type="ARBA" id="ARBA00004664"/>
    </source>
</evidence>
<proteinExistence type="inferred from homology"/>
<dbReference type="HAMAP" id="MF_00135">
    <property type="entry name" value="PRAI"/>
    <property type="match status" value="1"/>
</dbReference>
<dbReference type="EC" id="5.3.1.24" evidence="3"/>
<dbReference type="CDD" id="cd00405">
    <property type="entry name" value="PRAI"/>
    <property type="match status" value="1"/>
</dbReference>
<reference evidence="10" key="1">
    <citation type="submission" date="2019-09" db="EMBL/GenBank/DDBJ databases">
        <title>Draft genome information of white flower Hibiscus syriacus.</title>
        <authorList>
            <person name="Kim Y.-M."/>
        </authorList>
    </citation>
    <scope>NUCLEOTIDE SEQUENCE [LARGE SCALE GENOMIC DNA]</scope>
    <source>
        <strain evidence="10">YM2019G1</strain>
    </source>
</reference>
<dbReference type="SUPFAM" id="SSF51366">
    <property type="entry name" value="Ribulose-phoshate binding barrel"/>
    <property type="match status" value="1"/>
</dbReference>
<keyword evidence="8" id="KW-0732">Signal</keyword>
<feature type="chain" id="PRO_5025622818" description="phosphoribosylanthranilate isomerase" evidence="8">
    <location>
        <begin position="16"/>
        <end position="264"/>
    </location>
</feature>
<feature type="signal peptide" evidence="8">
    <location>
        <begin position="1"/>
        <end position="15"/>
    </location>
</feature>
<keyword evidence="7 10" id="KW-0413">Isomerase</keyword>
<evidence type="ECO:0000313" key="11">
    <source>
        <dbReference type="Proteomes" id="UP000436088"/>
    </source>
</evidence>